<geneLocation type="plasmid" evidence="1 2">
    <name>pPLIM01</name>
</geneLocation>
<dbReference type="HOGENOM" id="CLU_2524660_0_0_0"/>
<evidence type="ECO:0000313" key="1">
    <source>
        <dbReference type="EMBL" id="ADG70105.1"/>
    </source>
</evidence>
<gene>
    <name evidence="1" type="ordered locus">Plim_4298</name>
</gene>
<keyword evidence="1" id="KW-0614">Plasmid</keyword>
<evidence type="ECO:0000313" key="2">
    <source>
        <dbReference type="Proteomes" id="UP000002220"/>
    </source>
</evidence>
<sequence>MANLTAAHVDLDQGTNDDDRKFGYVFGDEGGFFFTHMPTLQETLDSIEVDEVDGDGGLTSEEVVEFLRTYLPGKIRFRGEESDE</sequence>
<proteinExistence type="predicted"/>
<reference evidence="1 2" key="1">
    <citation type="journal article" date="2010" name="Stand. Genomic Sci.">
        <title>Complete genome sequence of Planctomyces limnophilus type strain (Mu 290).</title>
        <authorList>
            <person name="Labutti K."/>
            <person name="Sikorski J."/>
            <person name="Schneider S."/>
            <person name="Nolan M."/>
            <person name="Lucas S."/>
            <person name="Glavina Del Rio T."/>
            <person name="Tice H."/>
            <person name="Cheng J.F."/>
            <person name="Goodwin L."/>
            <person name="Pitluck S."/>
            <person name="Liolios K."/>
            <person name="Ivanova N."/>
            <person name="Mavromatis K."/>
            <person name="Mikhailova N."/>
            <person name="Pati A."/>
            <person name="Chen A."/>
            <person name="Palaniappan K."/>
            <person name="Land M."/>
            <person name="Hauser L."/>
            <person name="Chang Y.J."/>
            <person name="Jeffries C.D."/>
            <person name="Tindall B.J."/>
            <person name="Rohde M."/>
            <person name="Goker M."/>
            <person name="Woyke T."/>
            <person name="Bristow J."/>
            <person name="Eisen J.A."/>
            <person name="Markowitz V."/>
            <person name="Hugenholtz P."/>
            <person name="Kyrpides N.C."/>
            <person name="Klenk H.P."/>
            <person name="Lapidus A."/>
        </authorList>
    </citation>
    <scope>NUCLEOTIDE SEQUENCE [LARGE SCALE GENOMIC DNA]</scope>
    <source>
        <strain evidence="2">ATCC 43296 / DSM 3776 / IFAM 1008 / 290</strain>
        <plasmid evidence="1 2">pPLIM01</plasmid>
    </source>
</reference>
<organism evidence="1 2">
    <name type="scientific">Planctopirus limnophila (strain ATCC 43296 / DSM 3776 / IFAM 1008 / Mu 290)</name>
    <name type="common">Planctomyces limnophilus</name>
    <dbReference type="NCBI Taxonomy" id="521674"/>
    <lineage>
        <taxon>Bacteria</taxon>
        <taxon>Pseudomonadati</taxon>
        <taxon>Planctomycetota</taxon>
        <taxon>Planctomycetia</taxon>
        <taxon>Planctomycetales</taxon>
        <taxon>Planctomycetaceae</taxon>
        <taxon>Planctopirus</taxon>
    </lineage>
</organism>
<name>D5SZI5_PLAL2</name>
<dbReference type="KEGG" id="plm:Plim_4298"/>
<dbReference type="AlphaFoldDB" id="D5SZI5"/>
<accession>D5SZI5</accession>
<protein>
    <submittedName>
        <fullName evidence="1">Uncharacterized protein</fullName>
    </submittedName>
</protein>
<dbReference type="EMBL" id="CP001745">
    <property type="protein sequence ID" value="ADG70105.1"/>
    <property type="molecule type" value="Genomic_DNA"/>
</dbReference>
<keyword evidence="2" id="KW-1185">Reference proteome</keyword>
<dbReference type="RefSeq" id="WP_013112536.1">
    <property type="nucleotide sequence ID" value="NC_014149.1"/>
</dbReference>
<dbReference type="Proteomes" id="UP000002220">
    <property type="component" value="Plasmid pPLIM01"/>
</dbReference>